<feature type="transmembrane region" description="Helical" evidence="5">
    <location>
        <begin position="192"/>
        <end position="210"/>
    </location>
</feature>
<keyword evidence="7" id="KW-1185">Reference proteome</keyword>
<feature type="transmembrane region" description="Helical" evidence="5">
    <location>
        <begin position="222"/>
        <end position="241"/>
    </location>
</feature>
<protein>
    <submittedName>
        <fullName evidence="6">Solute carrier family 22 member 7</fullName>
    </submittedName>
</protein>
<dbReference type="Gene3D" id="1.20.1250.20">
    <property type="entry name" value="MFS general substrate transporter like domains"/>
    <property type="match status" value="1"/>
</dbReference>
<dbReference type="SUPFAM" id="SSF103473">
    <property type="entry name" value="MFS general substrate transporter"/>
    <property type="match status" value="1"/>
</dbReference>
<keyword evidence="4 5" id="KW-0472">Membrane</keyword>
<keyword evidence="3 5" id="KW-1133">Transmembrane helix</keyword>
<accession>A0A8D2L7X0</accession>
<dbReference type="GO" id="GO:0022857">
    <property type="term" value="F:transmembrane transporter activity"/>
    <property type="evidence" value="ECO:0007669"/>
    <property type="project" value="InterPro"/>
</dbReference>
<dbReference type="Proteomes" id="UP000694545">
    <property type="component" value="Unplaced"/>
</dbReference>
<dbReference type="GO" id="GO:0016020">
    <property type="term" value="C:membrane"/>
    <property type="evidence" value="ECO:0007669"/>
    <property type="project" value="UniProtKB-SubCell"/>
</dbReference>
<evidence type="ECO:0000313" key="7">
    <source>
        <dbReference type="Proteomes" id="UP000694545"/>
    </source>
</evidence>
<evidence type="ECO:0000256" key="1">
    <source>
        <dbReference type="ARBA" id="ARBA00004141"/>
    </source>
</evidence>
<dbReference type="InterPro" id="IPR036259">
    <property type="entry name" value="MFS_trans_sf"/>
</dbReference>
<reference evidence="6" key="1">
    <citation type="submission" date="2025-08" db="UniProtKB">
        <authorList>
            <consortium name="Ensembl"/>
        </authorList>
    </citation>
    <scope>IDENTIFICATION</scope>
</reference>
<evidence type="ECO:0000256" key="2">
    <source>
        <dbReference type="ARBA" id="ARBA00022692"/>
    </source>
</evidence>
<comment type="subcellular location">
    <subcellularLocation>
        <location evidence="1">Membrane</location>
        <topology evidence="1">Multi-pass membrane protein</topology>
    </subcellularLocation>
</comment>
<evidence type="ECO:0000256" key="4">
    <source>
        <dbReference type="ARBA" id="ARBA00023136"/>
    </source>
</evidence>
<dbReference type="Ensembl" id="ENSVKKT00000018444.1">
    <property type="protein sequence ID" value="ENSVKKP00000017988.1"/>
    <property type="gene ID" value="ENSVKKG00000012287.1"/>
</dbReference>
<evidence type="ECO:0000256" key="5">
    <source>
        <dbReference type="SAM" id="Phobius"/>
    </source>
</evidence>
<proteinExistence type="predicted"/>
<reference evidence="6" key="2">
    <citation type="submission" date="2025-09" db="UniProtKB">
        <authorList>
            <consortium name="Ensembl"/>
        </authorList>
    </citation>
    <scope>IDENTIFICATION</scope>
</reference>
<sequence>MELPSQGLEAFGQGFPGVPFRGGCAFSPLLPLARSIGKEARSEQARASTAPLPHLPLLFPWPEGEAAGEEDGWAHGSCMEWVDIQHRTLSGILTSVFWSLGNMLLALIAYLVRDWRWLLLAVTLPCAVGLVSTWWLSESARWLLANGRHKEAHRHLQRCANMNKRKEFAVVQASGRTYSYVTLFRTPMLRKISFCMGTVWFGAAFSYYGISMDITGFGLGMYMTQFVFGIIELPAKAIVFVTANRFGRRQSQAWSLILTGLCVGSVLFLLPGLGMLRSVVAIIGKGLSEASFTLVFLYTAELFPTVLRQNGQGYCSFMARLGGSVAPLVFLLDSLWKPLPQVMYCALAVLCGSTAFLLPETLDAELPETVEDVEKQR</sequence>
<feature type="transmembrane region" description="Helical" evidence="5">
    <location>
        <begin position="89"/>
        <end position="111"/>
    </location>
</feature>
<evidence type="ECO:0000256" key="3">
    <source>
        <dbReference type="ARBA" id="ARBA00022989"/>
    </source>
</evidence>
<evidence type="ECO:0000313" key="6">
    <source>
        <dbReference type="Ensembl" id="ENSVKKP00000017988.1"/>
    </source>
</evidence>
<name>A0A8D2L7X0_VARKO</name>
<dbReference type="InterPro" id="IPR005828">
    <property type="entry name" value="MFS_sugar_transport-like"/>
</dbReference>
<feature type="transmembrane region" description="Helical" evidence="5">
    <location>
        <begin position="253"/>
        <end position="273"/>
    </location>
</feature>
<organism evidence="6 7">
    <name type="scientific">Varanus komodoensis</name>
    <name type="common">Komodo dragon</name>
    <dbReference type="NCBI Taxonomy" id="61221"/>
    <lineage>
        <taxon>Eukaryota</taxon>
        <taxon>Metazoa</taxon>
        <taxon>Chordata</taxon>
        <taxon>Craniata</taxon>
        <taxon>Vertebrata</taxon>
        <taxon>Euteleostomi</taxon>
        <taxon>Lepidosauria</taxon>
        <taxon>Squamata</taxon>
        <taxon>Bifurcata</taxon>
        <taxon>Unidentata</taxon>
        <taxon>Episquamata</taxon>
        <taxon>Toxicofera</taxon>
        <taxon>Anguimorpha</taxon>
        <taxon>Paleoanguimorpha</taxon>
        <taxon>Varanoidea</taxon>
        <taxon>Varanidae</taxon>
        <taxon>Varanus</taxon>
    </lineage>
</organism>
<keyword evidence="2 5" id="KW-0812">Transmembrane</keyword>
<dbReference type="OMA" id="IPAKMAM"/>
<feature type="transmembrane region" description="Helical" evidence="5">
    <location>
        <begin position="117"/>
        <end position="136"/>
    </location>
</feature>
<dbReference type="Pfam" id="PF00083">
    <property type="entry name" value="Sugar_tr"/>
    <property type="match status" value="1"/>
</dbReference>
<dbReference type="PANTHER" id="PTHR24064">
    <property type="entry name" value="SOLUTE CARRIER FAMILY 22 MEMBER"/>
    <property type="match status" value="1"/>
</dbReference>
<dbReference type="AlphaFoldDB" id="A0A8D2L7X0"/>